<dbReference type="InterPro" id="IPR007807">
    <property type="entry name" value="TcmA/NAT10_helicase"/>
</dbReference>
<organism evidence="12 13">
    <name type="scientific">Pseudaeromonas paramecii</name>
    <dbReference type="NCBI Taxonomy" id="2138166"/>
    <lineage>
        <taxon>Bacteria</taxon>
        <taxon>Pseudomonadati</taxon>
        <taxon>Pseudomonadota</taxon>
        <taxon>Gammaproteobacteria</taxon>
        <taxon>Aeromonadales</taxon>
        <taxon>Aeromonadaceae</taxon>
        <taxon>Pseudaeromonas</taxon>
    </lineage>
</organism>
<sequence length="721" mass="80693">MSLSSSPRAWLERLATSGERRLLLLTGSHAWCQDRLTELLPSNTLWLGSGPAAFAPQAMDKPAHWLGQEYSHVVLNGFDGLHPDALGAVAGVVRAGGLLCLMMPPLADWPSFADPDLRRFVSTPTETVRCQGFFLARLARLLQAGSGLWRWDQASGWHTDEPWPLHLAPWSCHATLQPTDDQQAALMALRHCAAGHPHRPLLIAADRGRGKSTVLGLAAAQLLQRPGYRVLLTAPSRKATEQVFVQLRRLLPEALEQGERIELGSSQLTFYSPDALLEQQPEADLLLIDEAAAIPTPLLQDLLRHYSRVVFATTLHGYEGSGQGFALRMQPYLDRYHPGWQRCHLSQPVRWHTDDPLEPLLNRLLLLGHSEPPPVPSDDPIVWQHLSQTQLANDEALLRQLFGLLIQAHYQTTPSDLRTLLDSPDLTIHGLRQGAQWLGVALLCAEGPIEPELAQTIRRGERRPRGQLLPQTLLAHAGIQEAADFRYARIMRIAIHPTCQRQGLGQQLLTALTDDCRQQGYDLLGAAFAATPELLHFWRRAGWQPVRLGLSRDAASGSHSAVLLQPLSAAASQVLPDWRQRFQQQLPQWLGGPLRDLPPQLVLALLDQANDRRPLQPWEWQDVIDCAHGHRSLDHALPSLQRWLDCRREDWQRLPQQEQLLLVGRFWQYQSWSALGRLSQLPGQKALQQAIRSSLRKAGVPERLTEDFLSQSVPVRPADTV</sequence>
<dbReference type="InterPro" id="IPR032672">
    <property type="entry name" value="TmcA/NAT10/Kre33"/>
</dbReference>
<evidence type="ECO:0000313" key="12">
    <source>
        <dbReference type="EMBL" id="GAA4494068.1"/>
    </source>
</evidence>
<comment type="subcellular location">
    <subcellularLocation>
        <location evidence="9">Cytoplasm</location>
    </subcellularLocation>
</comment>
<dbReference type="Gene3D" id="3.40.50.300">
    <property type="entry name" value="P-loop containing nucleotide triphosphate hydrolases"/>
    <property type="match status" value="1"/>
</dbReference>
<dbReference type="InterPro" id="IPR024914">
    <property type="entry name" value="tRNA_acetyltr_TmcA"/>
</dbReference>
<dbReference type="SUPFAM" id="SSF52540">
    <property type="entry name" value="P-loop containing nucleoside triphosphate hydrolases"/>
    <property type="match status" value="1"/>
</dbReference>
<feature type="binding site" evidence="9">
    <location>
        <position position="540"/>
    </location>
    <ligand>
        <name>acetyl-CoA</name>
        <dbReference type="ChEBI" id="CHEBI:57288"/>
    </ligand>
</feature>
<reference evidence="13" key="1">
    <citation type="journal article" date="2019" name="Int. J. Syst. Evol. Microbiol.">
        <title>The Global Catalogue of Microorganisms (GCM) 10K type strain sequencing project: providing services to taxonomists for standard genome sequencing and annotation.</title>
        <authorList>
            <consortium name="The Broad Institute Genomics Platform"/>
            <consortium name="The Broad Institute Genome Sequencing Center for Infectious Disease"/>
            <person name="Wu L."/>
            <person name="Ma J."/>
        </authorList>
    </citation>
    <scope>NUCLEOTIDE SEQUENCE [LARGE SCALE GENOMIC DNA]</scope>
    <source>
        <strain evidence="13">JCM 32226</strain>
    </source>
</reference>
<evidence type="ECO:0000256" key="9">
    <source>
        <dbReference type="HAMAP-Rule" id="MF_01886"/>
    </source>
</evidence>
<keyword evidence="3 9" id="KW-0808">Transferase</keyword>
<dbReference type="EC" id="2.3.1.193" evidence="9"/>
<dbReference type="PROSITE" id="PS51186">
    <property type="entry name" value="GNAT"/>
    <property type="match status" value="1"/>
</dbReference>
<keyword evidence="7 9" id="KW-0694">RNA-binding</keyword>
<dbReference type="InterPro" id="IPR027417">
    <property type="entry name" value="P-loop_NTPase"/>
</dbReference>
<dbReference type="InterPro" id="IPR000182">
    <property type="entry name" value="GNAT_dom"/>
</dbReference>
<feature type="domain" description="Helicase ATP-binding" evidence="11">
    <location>
        <begin position="192"/>
        <end position="333"/>
    </location>
</feature>
<comment type="caution">
    <text evidence="9">Lacks conserved residue(s) required for the propagation of feature annotation.</text>
</comment>
<comment type="catalytic activity">
    <reaction evidence="9">
        <text>cytidine(34) in elongator tRNA(Met) + acetyl-CoA + ATP + H2O = N(4)-acetylcytidine(34) in elongator tRNA(Met) + ADP + phosphate + CoA + H(+)</text>
        <dbReference type="Rhea" id="RHEA:43788"/>
        <dbReference type="Rhea" id="RHEA-COMP:10693"/>
        <dbReference type="Rhea" id="RHEA-COMP:10694"/>
        <dbReference type="ChEBI" id="CHEBI:15377"/>
        <dbReference type="ChEBI" id="CHEBI:15378"/>
        <dbReference type="ChEBI" id="CHEBI:30616"/>
        <dbReference type="ChEBI" id="CHEBI:43474"/>
        <dbReference type="ChEBI" id="CHEBI:57287"/>
        <dbReference type="ChEBI" id="CHEBI:57288"/>
        <dbReference type="ChEBI" id="CHEBI:74900"/>
        <dbReference type="ChEBI" id="CHEBI:82748"/>
        <dbReference type="ChEBI" id="CHEBI:456216"/>
        <dbReference type="EC" id="2.3.1.193"/>
    </reaction>
</comment>
<keyword evidence="6 9" id="KW-0067">ATP-binding</keyword>
<feature type="binding site" evidence="9">
    <location>
        <position position="182"/>
    </location>
    <ligand>
        <name>ATP</name>
        <dbReference type="ChEBI" id="CHEBI:30616"/>
    </ligand>
</feature>
<dbReference type="PANTHER" id="PTHR10925">
    <property type="entry name" value="N-ACETYLTRANSFERASE 10"/>
    <property type="match status" value="1"/>
</dbReference>
<dbReference type="Proteomes" id="UP001501321">
    <property type="component" value="Unassembled WGS sequence"/>
</dbReference>
<evidence type="ECO:0000313" key="13">
    <source>
        <dbReference type="Proteomes" id="UP001501321"/>
    </source>
</evidence>
<evidence type="ECO:0000259" key="11">
    <source>
        <dbReference type="PROSITE" id="PS51192"/>
    </source>
</evidence>
<dbReference type="InterPro" id="IPR038321">
    <property type="entry name" value="TmcA_C_sf"/>
</dbReference>
<dbReference type="SUPFAM" id="SSF55729">
    <property type="entry name" value="Acyl-CoA N-acyltransferases (Nat)"/>
    <property type="match status" value="1"/>
</dbReference>
<dbReference type="RefSeq" id="WP_345009756.1">
    <property type="nucleotide sequence ID" value="NZ_BAABFC010000003.1"/>
</dbReference>
<feature type="domain" description="N-acetyltransferase" evidence="10">
    <location>
        <begin position="426"/>
        <end position="568"/>
    </location>
</feature>
<evidence type="ECO:0000256" key="6">
    <source>
        <dbReference type="ARBA" id="ARBA00022840"/>
    </source>
</evidence>
<comment type="function">
    <text evidence="9">Catalyzes the formation of N(4)-acetylcytidine (ac(4)C) at the wobble position of tRNA(Met), by using acetyl-CoA as an acetyl donor and ATP (or GTP).</text>
</comment>
<keyword evidence="1 9" id="KW-0963">Cytoplasm</keyword>
<feature type="binding site" evidence="9">
    <location>
        <position position="350"/>
    </location>
    <ligand>
        <name>ATP</name>
        <dbReference type="ChEBI" id="CHEBI:30616"/>
    </ligand>
</feature>
<dbReference type="InterPro" id="IPR014001">
    <property type="entry name" value="Helicase_ATP-bd"/>
</dbReference>
<proteinExistence type="inferred from homology"/>
<evidence type="ECO:0000256" key="1">
    <source>
        <dbReference type="ARBA" id="ARBA00022490"/>
    </source>
</evidence>
<dbReference type="InterPro" id="IPR013562">
    <property type="entry name" value="TmcA/NAT10_N"/>
</dbReference>
<name>A0ABP8PW71_9GAMM</name>
<keyword evidence="5 9" id="KW-0547">Nucleotide-binding</keyword>
<evidence type="ECO:0000256" key="8">
    <source>
        <dbReference type="ARBA" id="ARBA00023315"/>
    </source>
</evidence>
<dbReference type="Pfam" id="PF13718">
    <property type="entry name" value="GNAT_acetyltr_2"/>
    <property type="match status" value="2"/>
</dbReference>
<keyword evidence="8 9" id="KW-0012">Acyltransferase</keyword>
<evidence type="ECO:0000256" key="2">
    <source>
        <dbReference type="ARBA" id="ARBA00022555"/>
    </source>
</evidence>
<dbReference type="Pfam" id="PF05127">
    <property type="entry name" value="NAT10_TcmA_helicase"/>
    <property type="match status" value="1"/>
</dbReference>
<dbReference type="CDD" id="cd04301">
    <property type="entry name" value="NAT_SF"/>
    <property type="match status" value="1"/>
</dbReference>
<evidence type="ECO:0000256" key="5">
    <source>
        <dbReference type="ARBA" id="ARBA00022741"/>
    </source>
</evidence>
<comment type="similarity">
    <text evidence="9">Belongs to the TmcA family.</text>
</comment>
<dbReference type="Gene3D" id="3.40.630.30">
    <property type="match status" value="1"/>
</dbReference>
<evidence type="ECO:0000256" key="7">
    <source>
        <dbReference type="ARBA" id="ARBA00022884"/>
    </source>
</evidence>
<keyword evidence="4 9" id="KW-0819">tRNA processing</keyword>
<feature type="binding site" evidence="9">
    <location>
        <position position="533"/>
    </location>
    <ligand>
        <name>acetyl-CoA</name>
        <dbReference type="ChEBI" id="CHEBI:57288"/>
    </ligand>
</feature>
<dbReference type="Pfam" id="PF08351">
    <property type="entry name" value="TmcA_N"/>
    <property type="match status" value="1"/>
</dbReference>
<evidence type="ECO:0000256" key="3">
    <source>
        <dbReference type="ARBA" id="ARBA00022679"/>
    </source>
</evidence>
<dbReference type="PANTHER" id="PTHR10925:SF5">
    <property type="entry name" value="RNA CYTIDINE ACETYLTRANSFERASE"/>
    <property type="match status" value="1"/>
</dbReference>
<protein>
    <recommendedName>
        <fullName evidence="9">tRNA(Met) cytidine acetyltransferase TmcA</fullName>
        <ecNumber evidence="9">2.3.1.193</ecNumber>
    </recommendedName>
</protein>
<comment type="caution">
    <text evidence="12">The sequence shown here is derived from an EMBL/GenBank/DDBJ whole genome shotgun (WGS) entry which is preliminary data.</text>
</comment>
<dbReference type="HAMAP" id="MF_01886">
    <property type="entry name" value="tRNA_acetyltr_TmcA"/>
    <property type="match status" value="1"/>
</dbReference>
<dbReference type="EMBL" id="BAABFC010000003">
    <property type="protein sequence ID" value="GAA4494068.1"/>
    <property type="molecule type" value="Genomic_DNA"/>
</dbReference>
<dbReference type="Gene3D" id="1.20.120.890">
    <property type="entry name" value="tRNA(Met) cytidine acetyltransferase, tail domain"/>
    <property type="match status" value="1"/>
</dbReference>
<keyword evidence="13" id="KW-1185">Reference proteome</keyword>
<dbReference type="PROSITE" id="PS51192">
    <property type="entry name" value="HELICASE_ATP_BIND_1"/>
    <property type="match status" value="1"/>
</dbReference>
<dbReference type="InterPro" id="IPR016181">
    <property type="entry name" value="Acyl_CoA_acyltransferase"/>
</dbReference>
<evidence type="ECO:0000259" key="10">
    <source>
        <dbReference type="PROSITE" id="PS51186"/>
    </source>
</evidence>
<gene>
    <name evidence="9" type="primary">tmcA</name>
    <name evidence="12" type="ORF">GCM10023095_05130</name>
</gene>
<evidence type="ECO:0000256" key="4">
    <source>
        <dbReference type="ARBA" id="ARBA00022694"/>
    </source>
</evidence>
<accession>A0ABP8PW71</accession>
<dbReference type="Gene3D" id="3.40.50.11040">
    <property type="match status" value="1"/>
</dbReference>
<keyword evidence="2 9" id="KW-0820">tRNA-binding</keyword>